<evidence type="ECO:0000313" key="2">
    <source>
        <dbReference type="EMBL" id="RSL89853.1"/>
    </source>
</evidence>
<dbReference type="InterPro" id="IPR036047">
    <property type="entry name" value="F-box-like_dom_sf"/>
</dbReference>
<dbReference type="SUPFAM" id="SSF81383">
    <property type="entry name" value="F-box domain"/>
    <property type="match status" value="1"/>
</dbReference>
<name>A0A428SJ57_9HYPO</name>
<keyword evidence="1" id="KW-0472">Membrane</keyword>
<reference evidence="2 3" key="1">
    <citation type="submission" date="2017-06" db="EMBL/GenBank/DDBJ databases">
        <title>Comparative genomic analysis of Ambrosia Fusariam Clade fungi.</title>
        <authorList>
            <person name="Stajich J.E."/>
            <person name="Carrillo J."/>
            <person name="Kijimoto T."/>
            <person name="Eskalen A."/>
            <person name="O'Donnell K."/>
            <person name="Kasson M."/>
        </authorList>
    </citation>
    <scope>NUCLEOTIDE SEQUENCE [LARGE SCALE GENOMIC DNA]</scope>
    <source>
        <strain evidence="2 3">NRRL62579</strain>
    </source>
</reference>
<dbReference type="EMBL" id="NKCK01000239">
    <property type="protein sequence ID" value="RSL89853.1"/>
    <property type="molecule type" value="Genomic_DNA"/>
</dbReference>
<evidence type="ECO:0008006" key="4">
    <source>
        <dbReference type="Google" id="ProtNLM"/>
    </source>
</evidence>
<dbReference type="Proteomes" id="UP000287144">
    <property type="component" value="Unassembled WGS sequence"/>
</dbReference>
<gene>
    <name evidence="2" type="ORF">CEP52_014770</name>
</gene>
<keyword evidence="1" id="KW-1133">Transmembrane helix</keyword>
<evidence type="ECO:0000256" key="1">
    <source>
        <dbReference type="SAM" id="Phobius"/>
    </source>
</evidence>
<evidence type="ECO:0000313" key="3">
    <source>
        <dbReference type="Proteomes" id="UP000287144"/>
    </source>
</evidence>
<sequence length="247" mass="29058">MPPRSSKRPQRRKRKTRMRLLCNRPPALLNLPVEVMILVIEHLPDFKTLSSVVETCRAMYNIFCRHSKLVVRRILAEACGRVRDSLNPYDGVCRITEELEFAVRRQFLPRAHVEDAFAVAWSLFSEMKVEEILYPIARQLAWTYLGGRPQEAIKFLEAVRFHREPFTLPLSRRSSPALLPVARSLHYLFDYINDDFRRELVADDIIDLIDLQSRHTTFLWITSASDRNKHYMFTLFFPPQPPFTLRS</sequence>
<accession>A0A428SJ57</accession>
<keyword evidence="3" id="KW-1185">Reference proteome</keyword>
<keyword evidence="1" id="KW-0812">Transmembrane</keyword>
<dbReference type="AlphaFoldDB" id="A0A428SJ57"/>
<proteinExistence type="predicted"/>
<comment type="caution">
    <text evidence="2">The sequence shown here is derived from an EMBL/GenBank/DDBJ whole genome shotgun (WGS) entry which is preliminary data.</text>
</comment>
<protein>
    <recommendedName>
        <fullName evidence="4">F-box domain-containing protein</fullName>
    </recommendedName>
</protein>
<feature type="transmembrane region" description="Helical" evidence="1">
    <location>
        <begin position="21"/>
        <end position="40"/>
    </location>
</feature>
<dbReference type="STRING" id="1325735.A0A428SJ57"/>
<organism evidence="2 3">
    <name type="scientific">Fusarium oligoseptatum</name>
    <dbReference type="NCBI Taxonomy" id="2604345"/>
    <lineage>
        <taxon>Eukaryota</taxon>
        <taxon>Fungi</taxon>
        <taxon>Dikarya</taxon>
        <taxon>Ascomycota</taxon>
        <taxon>Pezizomycotina</taxon>
        <taxon>Sordariomycetes</taxon>
        <taxon>Hypocreomycetidae</taxon>
        <taxon>Hypocreales</taxon>
        <taxon>Nectriaceae</taxon>
        <taxon>Fusarium</taxon>
        <taxon>Fusarium solani species complex</taxon>
    </lineage>
</organism>